<comment type="caution">
    <text evidence="2">The sequence shown here is derived from an EMBL/GenBank/DDBJ whole genome shotgun (WGS) entry which is preliminary data.</text>
</comment>
<name>A0A4T0WX39_9ASCO</name>
<evidence type="ECO:0000313" key="2">
    <source>
        <dbReference type="EMBL" id="TID16722.1"/>
    </source>
</evidence>
<feature type="compositionally biased region" description="Low complexity" evidence="1">
    <location>
        <begin position="356"/>
        <end position="372"/>
    </location>
</feature>
<feature type="region of interest" description="Disordered" evidence="1">
    <location>
        <begin position="1"/>
        <end position="37"/>
    </location>
</feature>
<feature type="compositionally biased region" description="Low complexity" evidence="1">
    <location>
        <begin position="113"/>
        <end position="123"/>
    </location>
</feature>
<feature type="compositionally biased region" description="Polar residues" evidence="1">
    <location>
        <begin position="128"/>
        <end position="141"/>
    </location>
</feature>
<feature type="compositionally biased region" description="Low complexity" evidence="1">
    <location>
        <begin position="383"/>
        <end position="392"/>
    </location>
</feature>
<reference evidence="2 3" key="1">
    <citation type="journal article" date="2019" name="Front. Genet.">
        <title>Whole-Genome Sequencing of the Opportunistic Yeast Pathogen Candida inconspicua Uncovers Its Hybrid Origin.</title>
        <authorList>
            <person name="Mixao V."/>
            <person name="Hansen A.P."/>
            <person name="Saus E."/>
            <person name="Boekhout T."/>
            <person name="Lass-Florl C."/>
            <person name="Gabaldon T."/>
        </authorList>
    </citation>
    <scope>NUCLEOTIDE SEQUENCE [LARGE SCALE GENOMIC DNA]</scope>
    <source>
        <strain evidence="2 3">CBS 180</strain>
    </source>
</reference>
<dbReference type="STRING" id="52247.A0A4T0WX39"/>
<dbReference type="AlphaFoldDB" id="A0A4T0WX39"/>
<proteinExistence type="predicted"/>
<sequence>MATVEGAGYNLPHNLQQPTTFNEAESQVPPSQRESAGNSPFEFQIFQIDRIIQIKTHNRDLVARKNCCYSECGSFKNNANGNLQKLDGITTINHSGFNNQIFKNNGIDSITNNGGTNVSGVNSKGRRQNQNSYHSPSTQYQPNPNVNSMNSNSQGFINNNQRKFNYMNTNYNKKIDQPNSFPNVNMSINSSMNLLQQLQKQQHQQQFEQQQSQYQYNYGSNQNVLDSFLVQQLNSQSQVQQSQYQQQAPTFQNHFNYSQNIPAQTYGAQSPLLFDYNLNTNKDFPNTNSLLANNNNSTNSLLYNNSFSNTNNVLFQHQKNQPSGRATLDALPQLNLQSIIDTGEMVSNVTTPGSISRPNSSITSIGSSAPSSHVNSDNHENHSSTSNISSKSTLVDPLESIWKRDRDSSGKNSQALHDISFETKYFDDPDKLKDSGLLGKYFS</sequence>
<dbReference type="Proteomes" id="UP000307173">
    <property type="component" value="Unassembled WGS sequence"/>
</dbReference>
<protein>
    <submittedName>
        <fullName evidence="2">Uncharacterized protein</fullName>
    </submittedName>
</protein>
<organism evidence="2 3">
    <name type="scientific">Pichia inconspicua</name>
    <dbReference type="NCBI Taxonomy" id="52247"/>
    <lineage>
        <taxon>Eukaryota</taxon>
        <taxon>Fungi</taxon>
        <taxon>Dikarya</taxon>
        <taxon>Ascomycota</taxon>
        <taxon>Saccharomycotina</taxon>
        <taxon>Pichiomycetes</taxon>
        <taxon>Pichiales</taxon>
        <taxon>Pichiaceae</taxon>
        <taxon>Pichia</taxon>
    </lineage>
</organism>
<feature type="compositionally biased region" description="Low complexity" evidence="1">
    <location>
        <begin position="142"/>
        <end position="153"/>
    </location>
</feature>
<evidence type="ECO:0000313" key="3">
    <source>
        <dbReference type="Proteomes" id="UP000307173"/>
    </source>
</evidence>
<gene>
    <name evidence="2" type="ORF">CANINC_004174</name>
</gene>
<feature type="region of interest" description="Disordered" evidence="1">
    <location>
        <begin position="113"/>
        <end position="158"/>
    </location>
</feature>
<keyword evidence="3" id="KW-1185">Reference proteome</keyword>
<feature type="region of interest" description="Disordered" evidence="1">
    <location>
        <begin position="350"/>
        <end position="392"/>
    </location>
</feature>
<accession>A0A4T0WX39</accession>
<dbReference type="EMBL" id="SELW01000641">
    <property type="protein sequence ID" value="TID16722.1"/>
    <property type="molecule type" value="Genomic_DNA"/>
</dbReference>
<evidence type="ECO:0000256" key="1">
    <source>
        <dbReference type="SAM" id="MobiDB-lite"/>
    </source>
</evidence>
<feature type="compositionally biased region" description="Polar residues" evidence="1">
    <location>
        <begin position="13"/>
        <end position="37"/>
    </location>
</feature>